<dbReference type="Gene3D" id="2.40.10.10">
    <property type="entry name" value="Trypsin-like serine proteases"/>
    <property type="match status" value="1"/>
</dbReference>
<evidence type="ECO:0000313" key="16">
    <source>
        <dbReference type="Proteomes" id="UP000887116"/>
    </source>
</evidence>
<dbReference type="GO" id="GO:0042381">
    <property type="term" value="P:hemolymph coagulation"/>
    <property type="evidence" value="ECO:0007669"/>
    <property type="project" value="UniProtKB-KW"/>
</dbReference>
<dbReference type="PROSITE" id="PS50092">
    <property type="entry name" value="TSP1"/>
    <property type="match status" value="2"/>
</dbReference>
<evidence type="ECO:0000256" key="5">
    <source>
        <dbReference type="ARBA" id="ARBA00022734"/>
    </source>
</evidence>
<dbReference type="InterPro" id="IPR033116">
    <property type="entry name" value="TRYPSIN_SER"/>
</dbReference>
<keyword evidence="6 13" id="KW-0378">Hydrolase</keyword>
<dbReference type="PROSITE" id="PS00135">
    <property type="entry name" value="TRYPSIN_SER"/>
    <property type="match status" value="1"/>
</dbReference>
<dbReference type="PROSITE" id="PS50240">
    <property type="entry name" value="TRYPSIN_DOM"/>
    <property type="match status" value="1"/>
</dbReference>
<keyword evidence="4" id="KW-0732">Signal</keyword>
<dbReference type="FunFam" id="2.40.10.10:FF:000120">
    <property type="entry name" value="Putative serine protease"/>
    <property type="match status" value="1"/>
</dbReference>
<dbReference type="InterPro" id="IPR001254">
    <property type="entry name" value="Trypsin_dom"/>
</dbReference>
<dbReference type="Proteomes" id="UP000887116">
    <property type="component" value="Unassembled WGS sequence"/>
</dbReference>
<evidence type="ECO:0000256" key="9">
    <source>
        <dbReference type="ARBA" id="ARBA00022889"/>
    </source>
</evidence>
<dbReference type="InterPro" id="IPR036383">
    <property type="entry name" value="TSP1_rpt_sf"/>
</dbReference>
<keyword evidence="16" id="KW-1185">Reference proteome</keyword>
<keyword evidence="8 13" id="KW-0720">Serine protease</keyword>
<evidence type="ECO:0000256" key="11">
    <source>
        <dbReference type="ARBA" id="ARBA00052079"/>
    </source>
</evidence>
<dbReference type="PROSITE" id="PS00134">
    <property type="entry name" value="TRYPSIN_HIS"/>
    <property type="match status" value="1"/>
</dbReference>
<dbReference type="SMART" id="SM00020">
    <property type="entry name" value="Tryp_SPc"/>
    <property type="match status" value="1"/>
</dbReference>
<organism evidence="15 16">
    <name type="scientific">Trichonephila clavata</name>
    <name type="common">Joro spider</name>
    <name type="synonym">Nephila clavata</name>
    <dbReference type="NCBI Taxonomy" id="2740835"/>
    <lineage>
        <taxon>Eukaryota</taxon>
        <taxon>Metazoa</taxon>
        <taxon>Ecdysozoa</taxon>
        <taxon>Arthropoda</taxon>
        <taxon>Chelicerata</taxon>
        <taxon>Arachnida</taxon>
        <taxon>Araneae</taxon>
        <taxon>Araneomorphae</taxon>
        <taxon>Entelegynae</taxon>
        <taxon>Araneoidea</taxon>
        <taxon>Nephilidae</taxon>
        <taxon>Trichonephila</taxon>
    </lineage>
</organism>
<accession>A0A8X6FR98</accession>
<evidence type="ECO:0000313" key="15">
    <source>
        <dbReference type="EMBL" id="GFQ86828.1"/>
    </source>
</evidence>
<keyword evidence="5" id="KW-0430">Lectin</keyword>
<dbReference type="GO" id="GO:0007155">
    <property type="term" value="P:cell adhesion"/>
    <property type="evidence" value="ECO:0007669"/>
    <property type="project" value="UniProtKB-KW"/>
</dbReference>
<keyword evidence="9" id="KW-0130">Cell adhesion</keyword>
<dbReference type="GO" id="GO:0004252">
    <property type="term" value="F:serine-type endopeptidase activity"/>
    <property type="evidence" value="ECO:0007669"/>
    <property type="project" value="InterPro"/>
</dbReference>
<evidence type="ECO:0000256" key="10">
    <source>
        <dbReference type="ARBA" id="ARBA00023157"/>
    </source>
</evidence>
<evidence type="ECO:0000256" key="2">
    <source>
        <dbReference type="ARBA" id="ARBA00022659"/>
    </source>
</evidence>
<dbReference type="InterPro" id="IPR000884">
    <property type="entry name" value="TSP1_rpt"/>
</dbReference>
<dbReference type="InterPro" id="IPR001314">
    <property type="entry name" value="Peptidase_S1A"/>
</dbReference>
<protein>
    <recommendedName>
        <fullName evidence="12">limulus clotting factor C</fullName>
        <ecNumber evidence="12">3.4.21.84</ecNumber>
    </recommendedName>
</protein>
<dbReference type="CDD" id="cd00190">
    <property type="entry name" value="Tryp_SPc"/>
    <property type="match status" value="1"/>
</dbReference>
<comment type="catalytic activity">
    <reaction evidence="11">
        <text>Selective cleavage of 103-Arg-|-Ser-104 and 124-Ile-|-Ile-125 bonds in Limulus clotting factor B to form activated factor B. Cleavage of -Pro-Arg-|-Xaa- bonds in synthetic substrates.</text>
        <dbReference type="EC" id="3.4.21.84"/>
    </reaction>
</comment>
<dbReference type="GO" id="GO:0030246">
    <property type="term" value="F:carbohydrate binding"/>
    <property type="evidence" value="ECO:0007669"/>
    <property type="project" value="UniProtKB-KW"/>
</dbReference>
<keyword evidence="1" id="KW-0245">EGF-like domain</keyword>
<dbReference type="GO" id="GO:0006508">
    <property type="term" value="P:proteolysis"/>
    <property type="evidence" value="ECO:0007669"/>
    <property type="project" value="UniProtKB-KW"/>
</dbReference>
<dbReference type="PRINTS" id="PR00722">
    <property type="entry name" value="CHYMOTRYPSIN"/>
</dbReference>
<sequence length="509" mass="57624">MQMPVLDKKSSASGQGRDHLYCRHAVWKNLRGSAPEFPLREWQPPIFPLTCDFQMQVINGELRNELRDGLFGKRSARGELGETKNKCELLFRIDRKEFTLVRGTESSPFSPWSKWRRCNRHCIQKRTRYCIRPNLCGTELLKEKRSCYGGRCMLSINLIRNNTYQEAKLSKNESQGKDFRILFHVLHPSPYSEWSEWSPCSKNCVTHRNKTCLMKEVCGEKNVQETALCYFEGTACQTLLKGKDVKFKSGFSKNNPMDVVQCGMSPLADLSGKLRVVGGRKAPRGSWPWQLALLNKERVPFCGASLIAPEWALTAAHCLRNKLIVRSGEHDLMSVEGTEQERTVAVAFEHPDYDESAVYNDVALIRLKKPFVFDNYTRAVCLPQPADVPLTTDTLAVIIGWGKQRSTAIYGTDHLHQAEIPIADPQKCVQSYDSYFMPDTMLCAGYEKGRVDSCAGDSGGPLLVQRNGRWTIYGITSFGDGCGQKGKFGIYSDVLKFVQWIRETILTNS</sequence>
<feature type="domain" description="Peptidase S1" evidence="14">
    <location>
        <begin position="276"/>
        <end position="506"/>
    </location>
</feature>
<name>A0A8X6FR98_TRICU</name>
<dbReference type="PANTHER" id="PTHR24252">
    <property type="entry name" value="ACROSIN-RELATED"/>
    <property type="match status" value="1"/>
</dbReference>
<dbReference type="AlphaFoldDB" id="A0A8X6FR98"/>
<dbReference type="SMART" id="SM00209">
    <property type="entry name" value="TSP1"/>
    <property type="match status" value="2"/>
</dbReference>
<keyword evidence="10" id="KW-1015">Disulfide bond</keyword>
<comment type="caution">
    <text evidence="15">The sequence shown here is derived from an EMBL/GenBank/DDBJ whole genome shotgun (WGS) entry which is preliminary data.</text>
</comment>
<dbReference type="InterPro" id="IPR018114">
    <property type="entry name" value="TRYPSIN_HIS"/>
</dbReference>
<evidence type="ECO:0000256" key="3">
    <source>
        <dbReference type="ARBA" id="ARBA00022670"/>
    </source>
</evidence>
<dbReference type="InterPro" id="IPR009003">
    <property type="entry name" value="Peptidase_S1_PA"/>
</dbReference>
<dbReference type="OrthoDB" id="10004439at2759"/>
<dbReference type="EC" id="3.4.21.84" evidence="12"/>
<dbReference type="SUPFAM" id="SSF82895">
    <property type="entry name" value="TSP-1 type 1 repeat"/>
    <property type="match status" value="1"/>
</dbReference>
<proteinExistence type="predicted"/>
<dbReference type="InterPro" id="IPR043504">
    <property type="entry name" value="Peptidase_S1_PA_chymotrypsin"/>
</dbReference>
<dbReference type="SUPFAM" id="SSF50494">
    <property type="entry name" value="Trypsin-like serine proteases"/>
    <property type="match status" value="1"/>
</dbReference>
<dbReference type="PANTHER" id="PTHR24252:SF7">
    <property type="entry name" value="HYALIN"/>
    <property type="match status" value="1"/>
</dbReference>
<evidence type="ECO:0000256" key="6">
    <source>
        <dbReference type="ARBA" id="ARBA00022801"/>
    </source>
</evidence>
<evidence type="ECO:0000256" key="1">
    <source>
        <dbReference type="ARBA" id="ARBA00022536"/>
    </source>
</evidence>
<keyword evidence="2" id="KW-0768">Sushi</keyword>
<reference evidence="15" key="1">
    <citation type="submission" date="2020-07" db="EMBL/GenBank/DDBJ databases">
        <title>Multicomponent nature underlies the extraordinary mechanical properties of spider dragline silk.</title>
        <authorList>
            <person name="Kono N."/>
            <person name="Nakamura H."/>
            <person name="Mori M."/>
            <person name="Yoshida Y."/>
            <person name="Ohtoshi R."/>
            <person name="Malay A.D."/>
            <person name="Moran D.A.P."/>
            <person name="Tomita M."/>
            <person name="Numata K."/>
            <person name="Arakawa K."/>
        </authorList>
    </citation>
    <scope>NUCLEOTIDE SEQUENCE</scope>
</reference>
<dbReference type="EMBL" id="BMAO01013175">
    <property type="protein sequence ID" value="GFQ86828.1"/>
    <property type="molecule type" value="Genomic_DNA"/>
</dbReference>
<evidence type="ECO:0000256" key="13">
    <source>
        <dbReference type="RuleBase" id="RU363034"/>
    </source>
</evidence>
<keyword evidence="3 13" id="KW-0645">Protease</keyword>
<evidence type="ECO:0000256" key="4">
    <source>
        <dbReference type="ARBA" id="ARBA00022729"/>
    </source>
</evidence>
<evidence type="ECO:0000256" key="7">
    <source>
        <dbReference type="ARBA" id="ARBA00022820"/>
    </source>
</evidence>
<dbReference type="Pfam" id="PF00089">
    <property type="entry name" value="Trypsin"/>
    <property type="match status" value="1"/>
</dbReference>
<keyword evidence="7" id="KW-0353">Hemolymph clotting</keyword>
<evidence type="ECO:0000256" key="8">
    <source>
        <dbReference type="ARBA" id="ARBA00022825"/>
    </source>
</evidence>
<evidence type="ECO:0000256" key="12">
    <source>
        <dbReference type="ARBA" id="ARBA00066707"/>
    </source>
</evidence>
<gene>
    <name evidence="15" type="primary">CTRB1</name>
    <name evidence="15" type="ORF">TNCT_637551</name>
</gene>
<evidence type="ECO:0000259" key="14">
    <source>
        <dbReference type="PROSITE" id="PS50240"/>
    </source>
</evidence>